<dbReference type="Proteomes" id="UP001159364">
    <property type="component" value="Linkage Group LG07"/>
</dbReference>
<keyword evidence="1" id="KW-1133">Transmembrane helix</keyword>
<dbReference type="PANTHER" id="PTHR36367:SF2">
    <property type="entry name" value="TRANSMEMBRANE PROTEIN"/>
    <property type="match status" value="1"/>
</dbReference>
<keyword evidence="3" id="KW-1185">Reference proteome</keyword>
<evidence type="ECO:0000313" key="3">
    <source>
        <dbReference type="Proteomes" id="UP001159364"/>
    </source>
</evidence>
<name>A0AAV8T3G0_9ROSI</name>
<sequence length="349" mass="39023">MAVPFPCATLCPPPPNHPGELIPLKLVRKMSIAQATSTPAVLCTSYCIQSRPSVRRPIILRQNVPCKINTIICHAGRRKFTTNIGVSSDQNSTNKVIQTALWIAEGIYVVWLFLLPYAPGDPVWAISSQTLNSLLSLSLNFFFILPFSNSVGIHLLEAPVLHPVSEGLFNFVIGWTFMFAPMLFTDCKRDRYKWSLDILWGAQMFLTNTFLIPYMAIRLNEADKDDTPTKPSPLATVMTNGASICGLIGGVVCLISVLWALFGRIDGGFGNISDRWEFLLSYLGSERLAYAFIWDIGFYIVFQPWLIGDNLHIVEKSKVVIVNYLRFVPVIGLVAYLFCLNPNSPRDQN</sequence>
<feature type="transmembrane region" description="Helical" evidence="1">
    <location>
        <begin position="167"/>
        <end position="184"/>
    </location>
</feature>
<comment type="caution">
    <text evidence="2">The sequence shown here is derived from an EMBL/GenBank/DDBJ whole genome shotgun (WGS) entry which is preliminary data.</text>
</comment>
<feature type="transmembrane region" description="Helical" evidence="1">
    <location>
        <begin position="288"/>
        <end position="307"/>
    </location>
</feature>
<evidence type="ECO:0000313" key="2">
    <source>
        <dbReference type="EMBL" id="KAJ8760763.1"/>
    </source>
</evidence>
<organism evidence="2 3">
    <name type="scientific">Erythroxylum novogranatense</name>
    <dbReference type="NCBI Taxonomy" id="1862640"/>
    <lineage>
        <taxon>Eukaryota</taxon>
        <taxon>Viridiplantae</taxon>
        <taxon>Streptophyta</taxon>
        <taxon>Embryophyta</taxon>
        <taxon>Tracheophyta</taxon>
        <taxon>Spermatophyta</taxon>
        <taxon>Magnoliopsida</taxon>
        <taxon>eudicotyledons</taxon>
        <taxon>Gunneridae</taxon>
        <taxon>Pentapetalae</taxon>
        <taxon>rosids</taxon>
        <taxon>fabids</taxon>
        <taxon>Malpighiales</taxon>
        <taxon>Erythroxylaceae</taxon>
        <taxon>Erythroxylum</taxon>
    </lineage>
</organism>
<feature type="transmembrane region" description="Helical" evidence="1">
    <location>
        <begin position="196"/>
        <end position="217"/>
    </location>
</feature>
<protein>
    <recommendedName>
        <fullName evidence="4">Transmembrane protein</fullName>
    </recommendedName>
</protein>
<feature type="transmembrane region" description="Helical" evidence="1">
    <location>
        <begin position="319"/>
        <end position="339"/>
    </location>
</feature>
<dbReference type="AlphaFoldDB" id="A0AAV8T3G0"/>
<accession>A0AAV8T3G0</accession>
<keyword evidence="1" id="KW-0472">Membrane</keyword>
<proteinExistence type="predicted"/>
<evidence type="ECO:0008006" key="4">
    <source>
        <dbReference type="Google" id="ProtNLM"/>
    </source>
</evidence>
<keyword evidence="1" id="KW-0812">Transmembrane</keyword>
<dbReference type="EMBL" id="JAIWQS010000007">
    <property type="protein sequence ID" value="KAJ8760763.1"/>
    <property type="molecule type" value="Genomic_DNA"/>
</dbReference>
<reference evidence="2 3" key="1">
    <citation type="submission" date="2021-09" db="EMBL/GenBank/DDBJ databases">
        <title>Genomic insights and catalytic innovation underlie evolution of tropane alkaloids biosynthesis.</title>
        <authorList>
            <person name="Wang Y.-J."/>
            <person name="Tian T."/>
            <person name="Huang J.-P."/>
            <person name="Huang S.-X."/>
        </authorList>
    </citation>
    <scope>NUCLEOTIDE SEQUENCE [LARGE SCALE GENOMIC DNA]</scope>
    <source>
        <strain evidence="2">KIB-2018</strain>
        <tissue evidence="2">Leaf</tissue>
    </source>
</reference>
<feature type="transmembrane region" description="Helical" evidence="1">
    <location>
        <begin position="100"/>
        <end position="118"/>
    </location>
</feature>
<evidence type="ECO:0000256" key="1">
    <source>
        <dbReference type="SAM" id="Phobius"/>
    </source>
</evidence>
<gene>
    <name evidence="2" type="ORF">K2173_018776</name>
</gene>
<feature type="transmembrane region" description="Helical" evidence="1">
    <location>
        <begin position="237"/>
        <end position="262"/>
    </location>
</feature>
<feature type="transmembrane region" description="Helical" evidence="1">
    <location>
        <begin position="130"/>
        <end position="147"/>
    </location>
</feature>
<dbReference type="PANTHER" id="PTHR36367">
    <property type="entry name" value="TRANSMEMBRANE PROTEIN"/>
    <property type="match status" value="1"/>
</dbReference>